<protein>
    <submittedName>
        <fullName evidence="1">Uncharacterized protein</fullName>
    </submittedName>
</protein>
<evidence type="ECO:0000313" key="2">
    <source>
        <dbReference type="Proteomes" id="UP000824082"/>
    </source>
</evidence>
<accession>A0A9D1IS84</accession>
<dbReference type="SUPFAM" id="SSF53795">
    <property type="entry name" value="PEP carboxykinase-like"/>
    <property type="match status" value="1"/>
</dbReference>
<evidence type="ECO:0000313" key="1">
    <source>
        <dbReference type="EMBL" id="HIU42608.1"/>
    </source>
</evidence>
<dbReference type="Gene3D" id="3.40.50.300">
    <property type="entry name" value="P-loop containing nucleotide triphosphate hydrolases"/>
    <property type="match status" value="1"/>
</dbReference>
<name>A0A9D1IS84_9FIRM</name>
<dbReference type="EMBL" id="DVMX01000164">
    <property type="protein sequence ID" value="HIU42608.1"/>
    <property type="molecule type" value="Genomic_DNA"/>
</dbReference>
<dbReference type="Proteomes" id="UP000824082">
    <property type="component" value="Unassembled WGS sequence"/>
</dbReference>
<comment type="caution">
    <text evidence="1">The sequence shown here is derived from an EMBL/GenBank/DDBJ whole genome shotgun (WGS) entry which is preliminary data.</text>
</comment>
<reference evidence="1" key="2">
    <citation type="journal article" date="2021" name="PeerJ">
        <title>Extensive microbial diversity within the chicken gut microbiome revealed by metagenomics and culture.</title>
        <authorList>
            <person name="Gilroy R."/>
            <person name="Ravi A."/>
            <person name="Getino M."/>
            <person name="Pursley I."/>
            <person name="Horton D.L."/>
            <person name="Alikhan N.F."/>
            <person name="Baker D."/>
            <person name="Gharbi K."/>
            <person name="Hall N."/>
            <person name="Watson M."/>
            <person name="Adriaenssens E.M."/>
            <person name="Foster-Nyarko E."/>
            <person name="Jarju S."/>
            <person name="Secka A."/>
            <person name="Antonio M."/>
            <person name="Oren A."/>
            <person name="Chaudhuri R.R."/>
            <person name="La Ragione R."/>
            <person name="Hildebrand F."/>
            <person name="Pallen M.J."/>
        </authorList>
    </citation>
    <scope>NUCLEOTIDE SEQUENCE</scope>
    <source>
        <strain evidence="1">4509</strain>
    </source>
</reference>
<dbReference type="AlphaFoldDB" id="A0A9D1IS84"/>
<reference evidence="1" key="1">
    <citation type="submission" date="2020-10" db="EMBL/GenBank/DDBJ databases">
        <authorList>
            <person name="Gilroy R."/>
        </authorList>
    </citation>
    <scope>NUCLEOTIDE SEQUENCE</scope>
    <source>
        <strain evidence="1">4509</strain>
    </source>
</reference>
<gene>
    <name evidence="1" type="ORF">IAD19_08685</name>
</gene>
<proteinExistence type="predicted"/>
<organism evidence="1 2">
    <name type="scientific">Candidatus Egerieicola faecale</name>
    <dbReference type="NCBI Taxonomy" id="2840774"/>
    <lineage>
        <taxon>Bacteria</taxon>
        <taxon>Bacillati</taxon>
        <taxon>Bacillota</taxon>
        <taxon>Clostridia</taxon>
        <taxon>Eubacteriales</taxon>
        <taxon>Oscillospiraceae</taxon>
        <taxon>Oscillospiraceae incertae sedis</taxon>
        <taxon>Candidatus Egerieicola</taxon>
    </lineage>
</organism>
<sequence length="215" mass="24277">METLPFLEGETRLIRNGSEVMVVNQDWTHCRILAPENWDLASAFLTMAFDTHAVQRRMIHLHCSTIADRGRGVLFLGPSGIGKTTQAERWRDYRGSLIINGDMGYVQETKDGFTAWGTPWHGSSPYCENTSVPLKAMVVLKQAPYNKLRELSGFEKVQEISGNVLYPQWMEGGMELCLSTLDSLLTTIPVYRLDNRADEEGVRLLAEELDRIAPE</sequence>
<dbReference type="InterPro" id="IPR027417">
    <property type="entry name" value="P-loop_NTPase"/>
</dbReference>